<keyword evidence="3" id="KW-1185">Reference proteome</keyword>
<dbReference type="Pfam" id="PF03831">
    <property type="entry name" value="YjdM"/>
    <property type="match status" value="1"/>
</dbReference>
<accession>A0A0B3S9Q0</accession>
<protein>
    <submittedName>
        <fullName evidence="2">PhnA protein</fullName>
    </submittedName>
</protein>
<comment type="caution">
    <text evidence="2">The sequence shown here is derived from an EMBL/GenBank/DDBJ whole genome shotgun (WGS) entry which is preliminary data.</text>
</comment>
<proteinExistence type="predicted"/>
<sequence length="170" mass="18319">MTQCALCKAEEATPHAVAPRPDEVALCATCRAGVENGPEDGPHWQCLNEAIWSTEPAEQVLAWRLLNQLNAAWARDLLDIAYLEPDVLDWAQAEAAPAESVVHRDCNGAVLSDGDTVTLIKALPVKGAGFTAKQGTAVRKISLEPDNADHISGRVEGQRIVILTKYVKKA</sequence>
<feature type="domain" description="Protein YjdM C-terminal" evidence="1">
    <location>
        <begin position="103"/>
        <end position="170"/>
    </location>
</feature>
<evidence type="ECO:0000259" key="1">
    <source>
        <dbReference type="Pfam" id="PF03831"/>
    </source>
</evidence>
<dbReference type="SUPFAM" id="SSF82057">
    <property type="entry name" value="Prokaryotic SH3-related domain"/>
    <property type="match status" value="1"/>
</dbReference>
<dbReference type="InterPro" id="IPR013988">
    <property type="entry name" value="YjdM_C"/>
</dbReference>
<dbReference type="OrthoDB" id="9810131at2"/>
<dbReference type="RefSeq" id="WP_043140293.1">
    <property type="nucleotide sequence ID" value="NZ_JSUQ01000007.1"/>
</dbReference>
<dbReference type="PATRIC" id="fig|1515334.3.peg.1939"/>
<organism evidence="2 3">
    <name type="scientific">Mameliella alba</name>
    <dbReference type="NCBI Taxonomy" id="561184"/>
    <lineage>
        <taxon>Bacteria</taxon>
        <taxon>Pseudomonadati</taxon>
        <taxon>Pseudomonadota</taxon>
        <taxon>Alphaproteobacteria</taxon>
        <taxon>Rhodobacterales</taxon>
        <taxon>Roseobacteraceae</taxon>
        <taxon>Mameliella</taxon>
    </lineage>
</organism>
<gene>
    <name evidence="2" type="ORF">OA50_01926</name>
</gene>
<reference evidence="2 3" key="1">
    <citation type="submission" date="2014-10" db="EMBL/GenBank/DDBJ databases">
        <title>Genome sequence of Ponticoccus sp. strain UMTAT08 isolated from clonal culture of toxic dinoflagellate Alexandrium tamiyavanichii.</title>
        <authorList>
            <person name="Gan H.Y."/>
            <person name="Muhd D.-D."/>
            <person name="Mohd Noor M.E."/>
            <person name="Yeong Y.S."/>
            <person name="Usup G."/>
        </authorList>
    </citation>
    <scope>NUCLEOTIDE SEQUENCE [LARGE SCALE GENOMIC DNA]</scope>
    <source>
        <strain evidence="2 3">UMTAT08</strain>
    </source>
</reference>
<name>A0A0B3S9Q0_9RHOB</name>
<dbReference type="Gene3D" id="2.30.30.40">
    <property type="entry name" value="SH3 Domains"/>
    <property type="match status" value="1"/>
</dbReference>
<dbReference type="EMBL" id="JSUQ01000007">
    <property type="protein sequence ID" value="KHQ53396.1"/>
    <property type="molecule type" value="Genomic_DNA"/>
</dbReference>
<evidence type="ECO:0000313" key="3">
    <source>
        <dbReference type="Proteomes" id="UP000030960"/>
    </source>
</evidence>
<evidence type="ECO:0000313" key="2">
    <source>
        <dbReference type="EMBL" id="KHQ53396.1"/>
    </source>
</evidence>
<dbReference type="AlphaFoldDB" id="A0A0B3S9Q0"/>
<dbReference type="STRING" id="561184.SAMN05216376_106294"/>
<dbReference type="Proteomes" id="UP000030960">
    <property type="component" value="Unassembled WGS sequence"/>
</dbReference>